<evidence type="ECO:0000313" key="2">
    <source>
        <dbReference type="EMBL" id="CCM64605.1"/>
    </source>
</evidence>
<dbReference type="Proteomes" id="UP000018291">
    <property type="component" value="Unassembled WGS sequence"/>
</dbReference>
<proteinExistence type="predicted"/>
<keyword evidence="3" id="KW-1185">Reference proteome</keyword>
<reference evidence="2 3" key="1">
    <citation type="journal article" date="2013" name="ISME J.">
        <title>Metabolic model for the filamentous 'Candidatus Microthrix parvicella' based on genomic and metagenomic analyses.</title>
        <authorList>
            <person name="Jon McIlroy S."/>
            <person name="Kristiansen R."/>
            <person name="Albertsen M."/>
            <person name="Michael Karst S."/>
            <person name="Rossetti S."/>
            <person name="Lund Nielsen J."/>
            <person name="Tandoi V."/>
            <person name="James Seviour R."/>
            <person name="Nielsen P.H."/>
        </authorList>
    </citation>
    <scope>NUCLEOTIDE SEQUENCE [LARGE SCALE GENOMIC DNA]</scope>
    <source>
        <strain evidence="2 3">RN1</strain>
    </source>
</reference>
<keyword evidence="1" id="KW-0812">Transmembrane</keyword>
<comment type="caution">
    <text evidence="2">The sequence shown here is derived from an EMBL/GenBank/DDBJ whole genome shotgun (WGS) entry which is preliminary data.</text>
</comment>
<dbReference type="STRING" id="1229780.BN381_430001"/>
<name>R4Z1P9_9ACTN</name>
<feature type="transmembrane region" description="Helical" evidence="1">
    <location>
        <begin position="49"/>
        <end position="69"/>
    </location>
</feature>
<organism evidence="2 3">
    <name type="scientific">Candidatus Neomicrothrix parvicella RN1</name>
    <dbReference type="NCBI Taxonomy" id="1229780"/>
    <lineage>
        <taxon>Bacteria</taxon>
        <taxon>Bacillati</taxon>
        <taxon>Actinomycetota</taxon>
        <taxon>Acidimicrobiia</taxon>
        <taxon>Acidimicrobiales</taxon>
        <taxon>Microthrixaceae</taxon>
        <taxon>Candidatus Neomicrothrix</taxon>
    </lineage>
</organism>
<evidence type="ECO:0000256" key="1">
    <source>
        <dbReference type="SAM" id="Phobius"/>
    </source>
</evidence>
<dbReference type="AlphaFoldDB" id="R4Z1P9"/>
<sequence length="72" mass="7843">MMEMLPPVGSADVATKRDLDQLRELLGHKIENSGLRVRADFESAMRRPLAVLLSALFSVAGILIALSIFGPH</sequence>
<protein>
    <submittedName>
        <fullName evidence="2">Uncharacterized protein</fullName>
    </submittedName>
</protein>
<dbReference type="HOGENOM" id="CLU_176843_0_0_11"/>
<accession>R4Z1P9</accession>
<evidence type="ECO:0000313" key="3">
    <source>
        <dbReference type="Proteomes" id="UP000018291"/>
    </source>
</evidence>
<keyword evidence="1" id="KW-1133">Transmembrane helix</keyword>
<dbReference type="EMBL" id="CANL01000038">
    <property type="protein sequence ID" value="CCM64605.1"/>
    <property type="molecule type" value="Genomic_DNA"/>
</dbReference>
<gene>
    <name evidence="2" type="ORF">BN381_430001</name>
</gene>
<keyword evidence="1" id="KW-0472">Membrane</keyword>